<name>A0A8J4WRL8_CLAMG</name>
<dbReference type="Proteomes" id="UP000727407">
    <property type="component" value="Unassembled WGS sequence"/>
</dbReference>
<dbReference type="AlphaFoldDB" id="A0A8J4WRL8"/>
<gene>
    <name evidence="1" type="primary">tsaD</name>
    <name evidence="1" type="ORF">DAT39_019929</name>
</gene>
<protein>
    <submittedName>
        <fullName evidence="1">tRNA N6-adenosine threonylcarbamoyltransferase</fullName>
    </submittedName>
</protein>
<dbReference type="EMBL" id="QNUK01000693">
    <property type="protein sequence ID" value="KAF5890369.1"/>
    <property type="molecule type" value="Genomic_DNA"/>
</dbReference>
<comment type="caution">
    <text evidence="1">The sequence shown here is derived from an EMBL/GenBank/DDBJ whole genome shotgun (WGS) entry which is preliminary data.</text>
</comment>
<evidence type="ECO:0000313" key="2">
    <source>
        <dbReference type="Proteomes" id="UP000727407"/>
    </source>
</evidence>
<reference evidence="1" key="1">
    <citation type="submission" date="2020-07" db="EMBL/GenBank/DDBJ databases">
        <title>Clarias magur genome sequencing, assembly and annotation.</title>
        <authorList>
            <person name="Kushwaha B."/>
            <person name="Kumar R."/>
            <person name="Das P."/>
            <person name="Joshi C.G."/>
            <person name="Kumar D."/>
            <person name="Nagpure N.S."/>
            <person name="Pandey M."/>
            <person name="Agarwal S."/>
            <person name="Srivastava S."/>
            <person name="Singh M."/>
            <person name="Sahoo L."/>
            <person name="Jayasankar P."/>
            <person name="Meher P.K."/>
            <person name="Koringa P.G."/>
            <person name="Iquebal M.A."/>
            <person name="Das S.P."/>
            <person name="Bit A."/>
            <person name="Patnaik S."/>
            <person name="Patel N."/>
            <person name="Shah T.M."/>
            <person name="Hinsu A."/>
            <person name="Jena J.K."/>
        </authorList>
    </citation>
    <scope>NUCLEOTIDE SEQUENCE</scope>
    <source>
        <strain evidence="1">CIFAMagur01</strain>
        <tissue evidence="1">Testis</tissue>
    </source>
</reference>
<evidence type="ECO:0000313" key="1">
    <source>
        <dbReference type="EMBL" id="KAF5890369.1"/>
    </source>
</evidence>
<accession>A0A8J4WRL8</accession>
<proteinExistence type="predicted"/>
<sequence>MKKNQAVLSVLHCMYPICTPCARECACGETHPCRTCMLHLSLQGQEDQFLTWLSSHRHLAPSQRDRGRLAQTLSDKRHSVLTWLKKHPMDAGPLQTCENTSADAVAGSL</sequence>
<organism evidence="1 2">
    <name type="scientific">Clarias magur</name>
    <name type="common">Asian catfish</name>
    <name type="synonym">Macropteronotus magur</name>
    <dbReference type="NCBI Taxonomy" id="1594786"/>
    <lineage>
        <taxon>Eukaryota</taxon>
        <taxon>Metazoa</taxon>
        <taxon>Chordata</taxon>
        <taxon>Craniata</taxon>
        <taxon>Vertebrata</taxon>
        <taxon>Euteleostomi</taxon>
        <taxon>Actinopterygii</taxon>
        <taxon>Neopterygii</taxon>
        <taxon>Teleostei</taxon>
        <taxon>Ostariophysi</taxon>
        <taxon>Siluriformes</taxon>
        <taxon>Clariidae</taxon>
        <taxon>Clarias</taxon>
    </lineage>
</organism>
<keyword evidence="2" id="KW-1185">Reference proteome</keyword>